<protein>
    <submittedName>
        <fullName evidence="3">CRISPR-associated protein Cas5</fullName>
    </submittedName>
    <submittedName>
        <fullName evidence="2">CRISPR/Cas system-associated RAMP protein Cas5, type I-B</fullName>
    </submittedName>
</protein>
<reference evidence="3 4" key="1">
    <citation type="submission" date="2017-09" db="EMBL/GenBank/DDBJ databases">
        <title>Arcobacter canalis sp. nov., a new species isolated from a water canal contaminated with urban sewage.</title>
        <authorList>
            <person name="Perez-Cataluna A."/>
            <person name="Salas-Masso N."/>
            <person name="Figueras M.J."/>
        </authorList>
    </citation>
    <scope>NUCLEOTIDE SEQUENCE [LARGE SCALE GENOMIC DNA]</scope>
    <source>
        <strain evidence="3 4">F98-3</strain>
    </source>
</reference>
<dbReference type="NCBIfam" id="TIGR02593">
    <property type="entry name" value="CRISPR_cas5"/>
    <property type="match status" value="1"/>
</dbReference>
<dbReference type="EMBL" id="NXFY01000006">
    <property type="protein sequence ID" value="PHO18369.1"/>
    <property type="molecule type" value="Genomic_DNA"/>
</dbReference>
<keyword evidence="1" id="KW-0051">Antiviral defense</keyword>
<name>A0A2G1DIM9_9BACT</name>
<evidence type="ECO:0000256" key="1">
    <source>
        <dbReference type="ARBA" id="ARBA00023118"/>
    </source>
</evidence>
<dbReference type="Pfam" id="PF09704">
    <property type="entry name" value="Cas_Cas5d"/>
    <property type="match status" value="1"/>
</dbReference>
<dbReference type="EMBL" id="CP032098">
    <property type="protein sequence ID" value="AXX93107.1"/>
    <property type="molecule type" value="Genomic_DNA"/>
</dbReference>
<evidence type="ECO:0000313" key="3">
    <source>
        <dbReference type="EMBL" id="PHO18369.1"/>
    </source>
</evidence>
<evidence type="ECO:0000313" key="5">
    <source>
        <dbReference type="Proteomes" id="UP000262712"/>
    </source>
</evidence>
<keyword evidence="4" id="KW-1185">Reference proteome</keyword>
<sequence length="239" mass="28285">MKVIRFEIQGLINSYRIPFFRTYHKSFLAPPKTTIIGMLCNISLKSQKEFFEILDKEVFEVSVVINEIKGRAKDLWSYKTLEKKNMGKSVVRRDKLFSPKYTIYLKIKDEKLYNEILENLKLPKNTPSLGMDDELIEIKNIKTLEMEEHDTNKINSIFLDKNISYKAYVKDLSKSIELPTINLAPTKFIAFDKKNRRIPKESNKDFEFSQVEYLNCEIEFSQDIENFVDDELNNKVMFY</sequence>
<dbReference type="InterPro" id="IPR021124">
    <property type="entry name" value="CRISPR-assoc_prot_Cas5"/>
</dbReference>
<organism evidence="3 4">
    <name type="scientific">Malaciobacter molluscorum LMG 25693</name>
    <dbReference type="NCBI Taxonomy" id="870501"/>
    <lineage>
        <taxon>Bacteria</taxon>
        <taxon>Pseudomonadati</taxon>
        <taxon>Campylobacterota</taxon>
        <taxon>Epsilonproteobacteria</taxon>
        <taxon>Campylobacterales</taxon>
        <taxon>Arcobacteraceae</taxon>
        <taxon>Malaciobacter</taxon>
    </lineage>
</organism>
<dbReference type="KEGG" id="amol:AMOL_2154"/>
<reference evidence="2 5" key="2">
    <citation type="submission" date="2018-08" db="EMBL/GenBank/DDBJ databases">
        <title>Complete genome of the Arcobacter molluscorum type strain LMG 25693.</title>
        <authorList>
            <person name="Miller W.G."/>
            <person name="Yee E."/>
            <person name="Bono J.L."/>
        </authorList>
    </citation>
    <scope>NUCLEOTIDE SEQUENCE [LARGE SCALE GENOMIC DNA]</scope>
    <source>
        <strain evidence="2 5">CECT 7696</strain>
    </source>
</reference>
<dbReference type="RefSeq" id="WP_099342006.1">
    <property type="nucleotide sequence ID" value="NZ_CP032098.1"/>
</dbReference>
<evidence type="ECO:0000313" key="2">
    <source>
        <dbReference type="EMBL" id="AXX93107.1"/>
    </source>
</evidence>
<gene>
    <name evidence="2" type="primary">cas5</name>
    <name evidence="2" type="ORF">AMOL_2154</name>
    <name evidence="3" type="ORF">CPU12_05070</name>
</gene>
<proteinExistence type="predicted"/>
<dbReference type="AlphaFoldDB" id="A0A2G1DIM9"/>
<evidence type="ECO:0000313" key="4">
    <source>
        <dbReference type="Proteomes" id="UP000221222"/>
    </source>
</evidence>
<dbReference type="Proteomes" id="UP000221222">
    <property type="component" value="Unassembled WGS sequence"/>
</dbReference>
<dbReference type="InterPro" id="IPR013422">
    <property type="entry name" value="CRISPR-assoc_prot_Cas5_N"/>
</dbReference>
<accession>A0A2G1DIM9</accession>
<dbReference type="GO" id="GO:0043571">
    <property type="term" value="P:maintenance of CRISPR repeat elements"/>
    <property type="evidence" value="ECO:0007669"/>
    <property type="project" value="InterPro"/>
</dbReference>
<dbReference type="GO" id="GO:0051607">
    <property type="term" value="P:defense response to virus"/>
    <property type="evidence" value="ECO:0007669"/>
    <property type="project" value="UniProtKB-KW"/>
</dbReference>
<dbReference type="Gene3D" id="3.30.70.2660">
    <property type="match status" value="1"/>
</dbReference>
<dbReference type="Proteomes" id="UP000262712">
    <property type="component" value="Chromosome"/>
</dbReference>